<dbReference type="SUPFAM" id="SSF54862">
    <property type="entry name" value="4Fe-4S ferredoxins"/>
    <property type="match status" value="1"/>
</dbReference>
<evidence type="ECO:0000256" key="1">
    <source>
        <dbReference type="ARBA" id="ARBA00022485"/>
    </source>
</evidence>
<dbReference type="InterPro" id="IPR017900">
    <property type="entry name" value="4Fe4S_Fe_S_CS"/>
</dbReference>
<comment type="catalytic activity">
    <reaction evidence="9">
        <text>epoxyqueuosine(34) in tRNA + AH2 = queuosine(34) in tRNA + A + H2O</text>
        <dbReference type="Rhea" id="RHEA:32159"/>
        <dbReference type="Rhea" id="RHEA-COMP:18571"/>
        <dbReference type="Rhea" id="RHEA-COMP:18582"/>
        <dbReference type="ChEBI" id="CHEBI:13193"/>
        <dbReference type="ChEBI" id="CHEBI:15377"/>
        <dbReference type="ChEBI" id="CHEBI:17499"/>
        <dbReference type="ChEBI" id="CHEBI:194431"/>
        <dbReference type="ChEBI" id="CHEBI:194443"/>
        <dbReference type="EC" id="1.17.99.6"/>
    </reaction>
</comment>
<feature type="binding site" evidence="9">
    <location>
        <position position="231"/>
    </location>
    <ligand>
        <name>tRNA</name>
        <dbReference type="ChEBI" id="CHEBI:17843"/>
    </ligand>
</feature>
<dbReference type="SUPFAM" id="SSF48371">
    <property type="entry name" value="ARM repeat"/>
    <property type="match status" value="1"/>
</dbReference>
<accession>A0A172TEW0</accession>
<feature type="binding site" evidence="9">
    <location>
        <position position="145"/>
    </location>
    <ligand>
        <name>cob(II)alamin</name>
        <dbReference type="ChEBI" id="CHEBI:16304"/>
    </ligand>
</feature>
<feature type="binding site" evidence="9">
    <location>
        <position position="227"/>
    </location>
    <ligand>
        <name>cob(II)alamin</name>
        <dbReference type="ChEBI" id="CHEBI:16304"/>
    </ligand>
</feature>
<evidence type="ECO:0000256" key="7">
    <source>
        <dbReference type="ARBA" id="ARBA00023004"/>
    </source>
</evidence>
<dbReference type="HAMAP" id="MF_00916">
    <property type="entry name" value="QueG"/>
    <property type="match status" value="1"/>
</dbReference>
<dbReference type="GO" id="GO:0051539">
    <property type="term" value="F:4 iron, 4 sulfur cluster binding"/>
    <property type="evidence" value="ECO:0007669"/>
    <property type="project" value="UniProtKB-KW"/>
</dbReference>
<dbReference type="Proteomes" id="UP000076927">
    <property type="component" value="Chromosome"/>
</dbReference>
<comment type="cofactor">
    <cofactor evidence="9">
        <name>cob(II)alamin</name>
        <dbReference type="ChEBI" id="CHEBI:16304"/>
    </cofactor>
</comment>
<feature type="binding site" evidence="9">
    <location>
        <position position="258"/>
    </location>
    <ligand>
        <name>[4Fe-4S] cluster</name>
        <dbReference type="ChEBI" id="CHEBI:49883"/>
        <label>1</label>
    </ligand>
</feature>
<dbReference type="GO" id="GO:0005737">
    <property type="term" value="C:cytoplasm"/>
    <property type="evidence" value="ECO:0007669"/>
    <property type="project" value="UniProtKB-SubCell"/>
</dbReference>
<feature type="binding site" evidence="9">
    <location>
        <position position="254"/>
    </location>
    <ligand>
        <name>[4Fe-4S] cluster</name>
        <dbReference type="ChEBI" id="CHEBI:49883"/>
        <label>2</label>
    </ligand>
</feature>
<dbReference type="Gene3D" id="1.25.10.10">
    <property type="entry name" value="Leucine-rich Repeat Variant"/>
    <property type="match status" value="1"/>
</dbReference>
<dbReference type="InterPro" id="IPR011989">
    <property type="entry name" value="ARM-like"/>
</dbReference>
<feature type="binding site" evidence="9">
    <location>
        <position position="199"/>
    </location>
    <ligand>
        <name>[4Fe-4S] cluster</name>
        <dbReference type="ChEBI" id="CHEBI:49883"/>
        <label>1</label>
    </ligand>
</feature>
<dbReference type="InterPro" id="IPR004453">
    <property type="entry name" value="QueG"/>
</dbReference>
<evidence type="ECO:0000256" key="5">
    <source>
        <dbReference type="ARBA" id="ARBA00022785"/>
    </source>
</evidence>
<keyword evidence="9" id="KW-0170">Cobalt</keyword>
<comment type="subunit">
    <text evidence="9">Monomer.</text>
</comment>
<keyword evidence="5 9" id="KW-0671">Queuosine biosynthesis</keyword>
<feature type="binding site" evidence="9">
    <location>
        <position position="306"/>
    </location>
    <ligand>
        <name>tRNA</name>
        <dbReference type="ChEBI" id="CHEBI:17843"/>
    </ligand>
</feature>
<dbReference type="Pfam" id="PF13646">
    <property type="entry name" value="HEAT_2"/>
    <property type="match status" value="1"/>
</dbReference>
<evidence type="ECO:0000313" key="12">
    <source>
        <dbReference type="Proteomes" id="UP000076927"/>
    </source>
</evidence>
<feature type="active site" description="Proton donor" evidence="9">
    <location>
        <position position="145"/>
    </location>
</feature>
<keyword evidence="1 9" id="KW-0004">4Fe-4S</keyword>
<proteinExistence type="inferred from homology"/>
<dbReference type="GO" id="GO:0052693">
    <property type="term" value="F:epoxyqueuosine reductase activity"/>
    <property type="evidence" value="ECO:0007669"/>
    <property type="project" value="UniProtKB-UniRule"/>
</dbReference>
<dbReference type="InterPro" id="IPR016024">
    <property type="entry name" value="ARM-type_fold"/>
</dbReference>
<dbReference type="PROSITE" id="PS00198">
    <property type="entry name" value="4FE4S_FER_1"/>
    <property type="match status" value="1"/>
</dbReference>
<keyword evidence="8 9" id="KW-0411">Iron-sulfur</keyword>
<evidence type="ECO:0000256" key="8">
    <source>
        <dbReference type="ARBA" id="ARBA00023014"/>
    </source>
</evidence>
<comment type="caution">
    <text evidence="9">Lacks conserved residue(s) required for the propagation of feature annotation.</text>
</comment>
<feature type="binding site" evidence="9">
    <location>
        <position position="225"/>
    </location>
    <ligand>
        <name>[4Fe-4S] cluster</name>
        <dbReference type="ChEBI" id="CHEBI:49883"/>
        <label>2</label>
    </ligand>
</feature>
<comment type="cofactor">
    <cofactor evidence="9">
        <name>[4Fe-4S] cluster</name>
        <dbReference type="ChEBI" id="CHEBI:49883"/>
    </cofactor>
    <text evidence="9">Binds 2 [4Fe-4S] clusters per monomer.</text>
</comment>
<dbReference type="RefSeq" id="WP_068604057.1">
    <property type="nucleotide sequence ID" value="NZ_CP011388.1"/>
</dbReference>
<keyword evidence="7 9" id="KW-0408">Iron</keyword>
<dbReference type="PANTHER" id="PTHR30002:SF4">
    <property type="entry name" value="EPOXYQUEUOSINE REDUCTASE"/>
    <property type="match status" value="1"/>
</dbReference>
<dbReference type="GO" id="GO:0031419">
    <property type="term" value="F:cobalamin binding"/>
    <property type="evidence" value="ECO:0007669"/>
    <property type="project" value="UniProtKB-KW"/>
</dbReference>
<dbReference type="EC" id="1.17.99.6" evidence="9"/>
<dbReference type="NCBIfam" id="TIGR00276">
    <property type="entry name" value="tRNA epoxyqueuosine(34) reductase QueG"/>
    <property type="match status" value="1"/>
</dbReference>
<feature type="binding site" evidence="9">
    <location>
        <position position="68"/>
    </location>
    <ligand>
        <name>cob(II)alamin</name>
        <dbReference type="ChEBI" id="CHEBI:16304"/>
    </ligand>
</feature>
<dbReference type="SMART" id="SM00567">
    <property type="entry name" value="EZ_HEAT"/>
    <property type="match status" value="2"/>
</dbReference>
<evidence type="ECO:0000256" key="6">
    <source>
        <dbReference type="ARBA" id="ARBA00023002"/>
    </source>
</evidence>
<keyword evidence="4 9" id="KW-0479">Metal-binding</keyword>
<evidence type="ECO:0000256" key="4">
    <source>
        <dbReference type="ARBA" id="ARBA00022723"/>
    </source>
</evidence>
<dbReference type="OrthoDB" id="9784571at2"/>
<feature type="binding site" evidence="9">
    <location>
        <begin position="251"/>
        <end position="252"/>
    </location>
    <ligand>
        <name>cob(II)alamin</name>
        <dbReference type="ChEBI" id="CHEBI:16304"/>
    </ligand>
</feature>
<feature type="domain" description="4Fe-4S ferredoxin-type" evidence="10">
    <location>
        <begin position="189"/>
        <end position="219"/>
    </location>
</feature>
<dbReference type="AlphaFoldDB" id="A0A172TEW0"/>
<feature type="binding site" evidence="9">
    <location>
        <position position="251"/>
    </location>
    <ligand>
        <name>[4Fe-4S] cluster</name>
        <dbReference type="ChEBI" id="CHEBI:49883"/>
        <label>2</label>
    </ligand>
</feature>
<evidence type="ECO:0000259" key="10">
    <source>
        <dbReference type="PROSITE" id="PS51379"/>
    </source>
</evidence>
<organism evidence="11 12">
    <name type="scientific">Paenibacillus swuensis</name>
    <dbReference type="NCBI Taxonomy" id="1178515"/>
    <lineage>
        <taxon>Bacteria</taxon>
        <taxon>Bacillati</taxon>
        <taxon>Bacillota</taxon>
        <taxon>Bacilli</taxon>
        <taxon>Bacillales</taxon>
        <taxon>Paenibacillaceae</taxon>
        <taxon>Paenibacillus</taxon>
    </lineage>
</organism>
<feature type="binding site" evidence="9">
    <location>
        <position position="309"/>
    </location>
    <ligand>
        <name>tRNA</name>
        <dbReference type="ChEBI" id="CHEBI:17843"/>
    </ligand>
</feature>
<feature type="binding site" evidence="9">
    <location>
        <position position="166"/>
    </location>
    <ligand>
        <name>cob(II)alamin</name>
        <dbReference type="ChEBI" id="CHEBI:16304"/>
    </ligand>
</feature>
<dbReference type="EMBL" id="CP011388">
    <property type="protein sequence ID" value="ANE45427.1"/>
    <property type="molecule type" value="Genomic_DNA"/>
</dbReference>
<dbReference type="GO" id="GO:0008616">
    <property type="term" value="P:tRNA queuosine(34) biosynthetic process"/>
    <property type="evidence" value="ECO:0007669"/>
    <property type="project" value="UniProtKB-UniRule"/>
</dbReference>
<dbReference type="GO" id="GO:0046872">
    <property type="term" value="F:metal ion binding"/>
    <property type="evidence" value="ECO:0007669"/>
    <property type="project" value="UniProtKB-KW"/>
</dbReference>
<dbReference type="PATRIC" id="fig|1178515.4.peg.542"/>
<comment type="function">
    <text evidence="9">Catalyzes the conversion of epoxyqueuosine (oQ) to queuosine (Q), which is a hypermodified base found in the wobble positions of tRNA(Asp), tRNA(Asn), tRNA(His) and tRNA(Tyr).</text>
</comment>
<comment type="similarity">
    <text evidence="9">Belongs to the QueG family.</text>
</comment>
<gene>
    <name evidence="9" type="primary">queG</name>
    <name evidence="11" type="ORF">SY83_02790</name>
</gene>
<protein>
    <recommendedName>
        <fullName evidence="9">Epoxyqueuosine reductase</fullName>
        <ecNumber evidence="9">1.17.99.6</ecNumber>
    </recommendedName>
    <alternativeName>
        <fullName evidence="9">Queuosine biosynthesis protein QueG</fullName>
    </alternativeName>
</protein>
<keyword evidence="6 9" id="KW-0560">Oxidoreductase</keyword>
<dbReference type="InterPro" id="IPR004155">
    <property type="entry name" value="PBS_lyase_HEAT"/>
</dbReference>
<reference evidence="11 12" key="1">
    <citation type="submission" date="2015-01" db="EMBL/GenBank/DDBJ databases">
        <title>Paenibacillus swuensis/DY6/whole genome sequencing.</title>
        <authorList>
            <person name="Kim M.K."/>
            <person name="Srinivasan S."/>
            <person name="Lee J.-J."/>
        </authorList>
    </citation>
    <scope>NUCLEOTIDE SEQUENCE [LARGE SCALE GENOMIC DNA]</scope>
    <source>
        <strain evidence="11 12">DY6</strain>
    </source>
</reference>
<dbReference type="Pfam" id="PF13484">
    <property type="entry name" value="Fer4_16"/>
    <property type="match status" value="1"/>
</dbReference>
<keyword evidence="12" id="KW-1185">Reference proteome</keyword>
<dbReference type="PROSITE" id="PS51379">
    <property type="entry name" value="4FE4S_FER_2"/>
    <property type="match status" value="1"/>
</dbReference>
<dbReference type="Pfam" id="PF08331">
    <property type="entry name" value="QueG_DUF1730"/>
    <property type="match status" value="1"/>
</dbReference>
<evidence type="ECO:0000256" key="9">
    <source>
        <dbReference type="HAMAP-Rule" id="MF_00916"/>
    </source>
</evidence>
<evidence type="ECO:0000313" key="11">
    <source>
        <dbReference type="EMBL" id="ANE45427.1"/>
    </source>
</evidence>
<comment type="pathway">
    <text evidence="9">tRNA modification; tRNA-queuosine biosynthesis.</text>
</comment>
<dbReference type="InterPro" id="IPR017896">
    <property type="entry name" value="4Fe4S_Fe-S-bd"/>
</dbReference>
<dbReference type="KEGG" id="pswu:SY83_02790"/>
<evidence type="ECO:0000256" key="3">
    <source>
        <dbReference type="ARBA" id="ARBA00022694"/>
    </source>
</evidence>
<feature type="binding site" evidence="9">
    <location>
        <position position="202"/>
    </location>
    <ligand>
        <name>[4Fe-4S] cluster</name>
        <dbReference type="ChEBI" id="CHEBI:49883"/>
        <label>1</label>
    </ligand>
</feature>
<dbReference type="UniPathway" id="UPA00392"/>
<dbReference type="STRING" id="1178515.SY83_02790"/>
<keyword evidence="9" id="KW-0846">Cobalamin</keyword>
<feature type="binding site" evidence="9">
    <location>
        <position position="291"/>
    </location>
    <ligand>
        <name>tRNA</name>
        <dbReference type="ChEBI" id="CHEBI:17843"/>
    </ligand>
</feature>
<feature type="binding site" evidence="9">
    <location>
        <position position="205"/>
    </location>
    <ligand>
        <name>[4Fe-4S] cluster</name>
        <dbReference type="ChEBI" id="CHEBI:49883"/>
        <label>1</label>
    </ligand>
</feature>
<feature type="binding site" evidence="9">
    <location>
        <position position="233"/>
    </location>
    <ligand>
        <name>tRNA</name>
        <dbReference type="ChEBI" id="CHEBI:17843"/>
    </ligand>
</feature>
<name>A0A172TEW0_9BACL</name>
<feature type="binding site" evidence="9">
    <location>
        <position position="169"/>
    </location>
    <ligand>
        <name>cob(II)alamin</name>
        <dbReference type="ChEBI" id="CHEBI:16304"/>
    </ligand>
</feature>
<dbReference type="PANTHER" id="PTHR30002">
    <property type="entry name" value="EPOXYQUEUOSINE REDUCTASE"/>
    <property type="match status" value="1"/>
</dbReference>
<sequence length="389" mass="42984">MTTTGSVPEEAAFWHTLKEDIQKAAPGLGIDSIGFTTADPFLEMKDILRNHREQGYESGFEEPDLDKRVYPELSFAEPRSILSIAVAYPSKLANPPKSEPGARRGMISRTSWGRDYHQVLRDRLSRLEAFIRERVPGARLESMVDTGALVDRAVAARAGVGWSGKNCAIITPEWGSWVYLGEMITNLPFAPDTPITEDCGDCTLCIDACPTGALVAPGQLNASRCVSFVTQTKGWVDEEMMEKIGNRLYGCDTCQIVCPKNRKKNWTHHEDMQPDPELVKPLLVPLLTMTNKEFKDRFGGISASWRGKKPIQRNAVIALGNFKDPTSVPALTDMLMKDVRPEIRGTCAWALGKIGTAEARDSLERAVATEQDPQVTEALHKAINKLKTG</sequence>
<evidence type="ECO:0000256" key="2">
    <source>
        <dbReference type="ARBA" id="ARBA00022490"/>
    </source>
</evidence>
<comment type="subcellular location">
    <subcellularLocation>
        <location evidence="9">Cytoplasm</location>
    </subcellularLocation>
</comment>
<feature type="binding site" evidence="9">
    <location>
        <position position="209"/>
    </location>
    <ligand>
        <name>[4Fe-4S] cluster</name>
        <dbReference type="ChEBI" id="CHEBI:49883"/>
        <label>2</label>
    </ligand>
</feature>
<feature type="binding site" evidence="9">
    <location>
        <position position="163"/>
    </location>
    <ligand>
        <name>cob(II)alamin</name>
        <dbReference type="ChEBI" id="CHEBI:16304"/>
    </ligand>
</feature>
<dbReference type="Gene3D" id="3.30.70.20">
    <property type="match status" value="1"/>
</dbReference>
<feature type="binding site" evidence="9">
    <location>
        <position position="308"/>
    </location>
    <ligand>
        <name>tRNA</name>
        <dbReference type="ChEBI" id="CHEBI:17843"/>
    </ligand>
</feature>
<keyword evidence="2 9" id="KW-0963">Cytoplasm</keyword>
<feature type="binding site" evidence="9">
    <location>
        <position position="292"/>
    </location>
    <ligand>
        <name>tRNA</name>
        <dbReference type="ChEBI" id="CHEBI:17843"/>
    </ligand>
</feature>
<keyword evidence="3 9" id="KW-0819">tRNA processing</keyword>
<dbReference type="InterPro" id="IPR013542">
    <property type="entry name" value="QueG_DUF1730"/>
</dbReference>
<feature type="binding site" evidence="9">
    <location>
        <position position="180"/>
    </location>
    <ligand>
        <name>cob(II)alamin</name>
        <dbReference type="ChEBI" id="CHEBI:16304"/>
    </ligand>
</feature>